<reference evidence="2" key="1">
    <citation type="submission" date="2021-06" db="EMBL/GenBank/DDBJ databases">
        <authorList>
            <person name="Kallberg Y."/>
            <person name="Tangrot J."/>
            <person name="Rosling A."/>
        </authorList>
    </citation>
    <scope>NUCLEOTIDE SEQUENCE</scope>
    <source>
        <strain evidence="2">AZ414A</strain>
    </source>
</reference>
<dbReference type="Proteomes" id="UP000789706">
    <property type="component" value="Unassembled WGS sequence"/>
</dbReference>
<protein>
    <submittedName>
        <fullName evidence="2">1395_t:CDS:1</fullName>
    </submittedName>
</protein>
<dbReference type="OrthoDB" id="2375509at2759"/>
<name>A0A9N9CW40_9GLOM</name>
<evidence type="ECO:0000256" key="1">
    <source>
        <dbReference type="SAM" id="SignalP"/>
    </source>
</evidence>
<accession>A0A9N9CW40</accession>
<gene>
    <name evidence="2" type="ORF">DEBURN_LOCUS10102</name>
</gene>
<evidence type="ECO:0000313" key="3">
    <source>
        <dbReference type="Proteomes" id="UP000789706"/>
    </source>
</evidence>
<evidence type="ECO:0000313" key="2">
    <source>
        <dbReference type="EMBL" id="CAG8614181.1"/>
    </source>
</evidence>
<dbReference type="AlphaFoldDB" id="A0A9N9CW40"/>
<sequence length="218" mass="23410">MELNLFSKKKIQGLLLLTLIYSLSKTEAGSQFRSCSYSPDFYKVLVSFTTNITDKQKFCCTGSQCANLSPTCPLWGGNIRGQCETVGESKFCVTSLVSTARHPGELCGGIVNDVVSTNATVGNCPSCEAVGSTLMKAQNFPPDFSWLCCDEYACTEPINVTVDATSHAAKTNCDNGQYSMMCFLDNGSWSCTGSITPDINDITEPIGDCAMQVVCPGM</sequence>
<feature type="signal peptide" evidence="1">
    <location>
        <begin position="1"/>
        <end position="28"/>
    </location>
</feature>
<proteinExistence type="predicted"/>
<organism evidence="2 3">
    <name type="scientific">Diversispora eburnea</name>
    <dbReference type="NCBI Taxonomy" id="1213867"/>
    <lineage>
        <taxon>Eukaryota</taxon>
        <taxon>Fungi</taxon>
        <taxon>Fungi incertae sedis</taxon>
        <taxon>Mucoromycota</taxon>
        <taxon>Glomeromycotina</taxon>
        <taxon>Glomeromycetes</taxon>
        <taxon>Diversisporales</taxon>
        <taxon>Diversisporaceae</taxon>
        <taxon>Diversispora</taxon>
    </lineage>
</organism>
<comment type="caution">
    <text evidence="2">The sequence shown here is derived from an EMBL/GenBank/DDBJ whole genome shotgun (WGS) entry which is preliminary data.</text>
</comment>
<keyword evidence="1" id="KW-0732">Signal</keyword>
<keyword evidence="3" id="KW-1185">Reference proteome</keyword>
<dbReference type="EMBL" id="CAJVPK010002521">
    <property type="protein sequence ID" value="CAG8614181.1"/>
    <property type="molecule type" value="Genomic_DNA"/>
</dbReference>
<feature type="chain" id="PRO_5040391967" evidence="1">
    <location>
        <begin position="29"/>
        <end position="218"/>
    </location>
</feature>